<protein>
    <submittedName>
        <fullName evidence="1">Uncharacterized protein</fullName>
    </submittedName>
</protein>
<sequence length="246" mass="27708">MMKLPERLYYPISLAAEKLSCTVADLIHLGASSQIEVCYMMKEAFAEGVVIKGIGSDAIILSGLYGILQIGMELNNNEYRFGQRHAFCFGLFSLNPNTLRDWDMPFLEVSSPSTEFKTPLHSMKEQISLSLPIDVIMNTSRLYITAHEMGRIINKPFTPPTRMSVFTTNSTESTRKPNENKQARLIKALLRIHYGETFANNPRSLLEDNGELLNDLANLGIRPPVSGKTLNTWLEDIELEYTEISS</sequence>
<reference evidence="1" key="1">
    <citation type="submission" date="2020-12" db="EMBL/GenBank/DDBJ databases">
        <title>Draft genome sequence of Enterobacter spp., Lelliottia spp. and Serratia spp. isolated from drinking water reservoirs and lakes.</title>
        <authorList>
            <person name="Reitter C."/>
            <person name="Neuhaus K."/>
            <person name="Huegler M."/>
        </authorList>
    </citation>
    <scope>NUCLEOTIDE SEQUENCE</scope>
    <source>
        <strain evidence="1">TZW15</strain>
    </source>
</reference>
<comment type="caution">
    <text evidence="1">The sequence shown here is derived from an EMBL/GenBank/DDBJ whole genome shotgun (WGS) entry which is preliminary data.</text>
</comment>
<dbReference type="RefSeq" id="WP_202666587.1">
    <property type="nucleotide sequence ID" value="NZ_JAENMR010000021.1"/>
</dbReference>
<evidence type="ECO:0000313" key="1">
    <source>
        <dbReference type="EMBL" id="MBL5937183.1"/>
    </source>
</evidence>
<evidence type="ECO:0000313" key="2">
    <source>
        <dbReference type="Proteomes" id="UP000653275"/>
    </source>
</evidence>
<gene>
    <name evidence="1" type="ORF">I7V27_22455</name>
</gene>
<accession>A0AAP2F1M4</accession>
<dbReference type="AlphaFoldDB" id="A0AAP2F1M4"/>
<name>A0AAP2F1M4_LELAM</name>
<dbReference type="Proteomes" id="UP000653275">
    <property type="component" value="Unassembled WGS sequence"/>
</dbReference>
<proteinExistence type="predicted"/>
<dbReference type="EMBL" id="JAENMS010000022">
    <property type="protein sequence ID" value="MBL5937183.1"/>
    <property type="molecule type" value="Genomic_DNA"/>
</dbReference>
<organism evidence="1 2">
    <name type="scientific">Lelliottia amnigena</name>
    <name type="common">Enterobacter amnigenus</name>
    <dbReference type="NCBI Taxonomy" id="61646"/>
    <lineage>
        <taxon>Bacteria</taxon>
        <taxon>Pseudomonadati</taxon>
        <taxon>Pseudomonadota</taxon>
        <taxon>Gammaproteobacteria</taxon>
        <taxon>Enterobacterales</taxon>
        <taxon>Enterobacteriaceae</taxon>
        <taxon>Lelliottia</taxon>
    </lineage>
</organism>